<dbReference type="InterPro" id="IPR050129">
    <property type="entry name" value="Zn_alcohol_dh"/>
</dbReference>
<dbReference type="OrthoDB" id="9809185at2"/>
<feature type="domain" description="Alcohol dehydrogenase-like C-terminal" evidence="2">
    <location>
        <begin position="171"/>
        <end position="290"/>
    </location>
</feature>
<dbReference type="InterPro" id="IPR013154">
    <property type="entry name" value="ADH-like_N"/>
</dbReference>
<dbReference type="Gene3D" id="3.90.180.10">
    <property type="entry name" value="Medium-chain alcohol dehydrogenases, catalytic domain"/>
    <property type="match status" value="1"/>
</dbReference>
<evidence type="ECO:0000256" key="1">
    <source>
        <dbReference type="ARBA" id="ARBA00023002"/>
    </source>
</evidence>
<dbReference type="InterPro" id="IPR013149">
    <property type="entry name" value="ADH-like_C"/>
</dbReference>
<dbReference type="eggNOG" id="COG1063">
    <property type="taxonomic scope" value="Bacteria"/>
</dbReference>
<dbReference type="PANTHER" id="PTHR43401:SF2">
    <property type="entry name" value="L-THREONINE 3-DEHYDROGENASE"/>
    <property type="match status" value="1"/>
</dbReference>
<sequence>MKALVYTDIEQLTYQDRPLPTPNADEHLVRIEASGICGSDMHAFLGHDERRPAPLTLGHEAAGVVVGGPMDGRRVTLNPLITCLSCDDCNAGRENLCTNRQIISMLPREGAFAEYVCVPERNLVTVPDHVDLEKAALAEPIACGWHAARLTRAVLGSDLTDTRCAVIGGGAIGVGAALALAAQGARDITVIEPNELRRARLADVAGFEVCAPDEPAAPEAGSVDLVIDGVGYAATRAAACMMARPGGVIGHIGLGSGEGGLDVRRMTLQEITFIGTYTYTAQDFRDTAEAIFDGRLGPLDWIETRPLARGQSAFNDIRNGKVASPKIVLIPEHAD</sequence>
<proteinExistence type="predicted"/>
<keyword evidence="1" id="KW-0560">Oxidoreductase</keyword>
<evidence type="ECO:0000313" key="5">
    <source>
        <dbReference type="Proteomes" id="UP000001353"/>
    </source>
</evidence>
<dbReference type="RefSeq" id="WP_013960604.1">
    <property type="nucleotide sequence ID" value="NC_015730.1"/>
</dbReference>
<dbReference type="GO" id="GO:0016491">
    <property type="term" value="F:oxidoreductase activity"/>
    <property type="evidence" value="ECO:0007669"/>
    <property type="project" value="UniProtKB-KW"/>
</dbReference>
<dbReference type="SUPFAM" id="SSF51735">
    <property type="entry name" value="NAD(P)-binding Rossmann-fold domains"/>
    <property type="match status" value="1"/>
</dbReference>
<dbReference type="Pfam" id="PF00107">
    <property type="entry name" value="ADH_zinc_N"/>
    <property type="match status" value="1"/>
</dbReference>
<accession>F7ZK40</accession>
<dbReference type="SUPFAM" id="SSF50129">
    <property type="entry name" value="GroES-like"/>
    <property type="match status" value="1"/>
</dbReference>
<protein>
    <submittedName>
        <fullName evidence="4">Zinc-binding alcohol dehydrogenase</fullName>
    </submittedName>
</protein>
<feature type="domain" description="Alcohol dehydrogenase-like N-terminal" evidence="3">
    <location>
        <begin position="24"/>
        <end position="128"/>
    </location>
</feature>
<dbReference type="AlphaFoldDB" id="F7ZK40"/>
<organism evidence="4 5">
    <name type="scientific">Roseobacter litoralis (strain ATCC 49566 / DSM 6996 / JCM 21268 / NBRC 15278 / OCh 149)</name>
    <dbReference type="NCBI Taxonomy" id="391595"/>
    <lineage>
        <taxon>Bacteria</taxon>
        <taxon>Pseudomonadati</taxon>
        <taxon>Pseudomonadota</taxon>
        <taxon>Alphaproteobacteria</taxon>
        <taxon>Rhodobacterales</taxon>
        <taxon>Roseobacteraceae</taxon>
        <taxon>Roseobacter</taxon>
    </lineage>
</organism>
<gene>
    <name evidence="4" type="ordered locus">RLO149_c006350</name>
</gene>
<dbReference type="Proteomes" id="UP000001353">
    <property type="component" value="Chromosome"/>
</dbReference>
<dbReference type="Gene3D" id="3.40.50.720">
    <property type="entry name" value="NAD(P)-binding Rossmann-like Domain"/>
    <property type="match status" value="1"/>
</dbReference>
<evidence type="ECO:0000259" key="3">
    <source>
        <dbReference type="Pfam" id="PF08240"/>
    </source>
</evidence>
<name>F7ZK40_ROSLO</name>
<evidence type="ECO:0000313" key="4">
    <source>
        <dbReference type="EMBL" id="AEI92663.1"/>
    </source>
</evidence>
<keyword evidence="5" id="KW-1185">Reference proteome</keyword>
<dbReference type="EMBL" id="CP002623">
    <property type="protein sequence ID" value="AEI92663.1"/>
    <property type="molecule type" value="Genomic_DNA"/>
</dbReference>
<reference evidence="4 5" key="1">
    <citation type="journal article" date="2011" name="BMC Genomics">
        <title>Comparative genome analysis and genome-guided physiological analysis of Roseobacter litoralis.</title>
        <authorList>
            <person name="Kalhoefer D."/>
            <person name="Thole S."/>
            <person name="Voget S."/>
            <person name="Lehmann R."/>
            <person name="Liesegang H."/>
            <person name="Wollher A."/>
            <person name="Daniel R."/>
            <person name="Simon M."/>
            <person name="Brinkhoff T."/>
        </authorList>
    </citation>
    <scope>NUCLEOTIDE SEQUENCE [LARGE SCALE GENOMIC DNA]</scope>
    <source>
        <strain evidence="5">ATCC 49566 / DSM 6996 / JCM 21268 / NBRC 15278 / OCh 149</strain>
    </source>
</reference>
<evidence type="ECO:0000259" key="2">
    <source>
        <dbReference type="Pfam" id="PF00107"/>
    </source>
</evidence>
<dbReference type="InterPro" id="IPR011032">
    <property type="entry name" value="GroES-like_sf"/>
</dbReference>
<dbReference type="PANTHER" id="PTHR43401">
    <property type="entry name" value="L-THREONINE 3-DEHYDROGENASE"/>
    <property type="match status" value="1"/>
</dbReference>
<dbReference type="InterPro" id="IPR036291">
    <property type="entry name" value="NAD(P)-bd_dom_sf"/>
</dbReference>
<dbReference type="HOGENOM" id="CLU_026673_11_5_5"/>
<dbReference type="Pfam" id="PF08240">
    <property type="entry name" value="ADH_N"/>
    <property type="match status" value="1"/>
</dbReference>
<dbReference type="STRING" id="391595.RLO149_c006350"/>
<dbReference type="KEGG" id="rli:RLO149_c006350"/>